<feature type="compositionally biased region" description="Polar residues" evidence="1">
    <location>
        <begin position="151"/>
        <end position="175"/>
    </location>
</feature>
<feature type="compositionally biased region" description="Polar residues" evidence="1">
    <location>
        <begin position="753"/>
        <end position="765"/>
    </location>
</feature>
<reference evidence="4 5" key="1">
    <citation type="journal article" date="2024" name="BMC Genomics">
        <title>De novo assembly and annotation of Popillia japonica's genome with initial clues to its potential as an invasive pest.</title>
        <authorList>
            <person name="Cucini C."/>
            <person name="Boschi S."/>
            <person name="Funari R."/>
            <person name="Cardaioli E."/>
            <person name="Iannotti N."/>
            <person name="Marturano G."/>
            <person name="Paoli F."/>
            <person name="Bruttini M."/>
            <person name="Carapelli A."/>
            <person name="Frati F."/>
            <person name="Nardi F."/>
        </authorList>
    </citation>
    <scope>NUCLEOTIDE SEQUENCE [LARGE SCALE GENOMIC DNA]</scope>
    <source>
        <strain evidence="4">DMR45628</strain>
    </source>
</reference>
<accession>A0AAW1J1A0</accession>
<dbReference type="Pfam" id="PF01607">
    <property type="entry name" value="CBM_14"/>
    <property type="match status" value="2"/>
</dbReference>
<organism evidence="4 5">
    <name type="scientific">Popillia japonica</name>
    <name type="common">Japanese beetle</name>
    <dbReference type="NCBI Taxonomy" id="7064"/>
    <lineage>
        <taxon>Eukaryota</taxon>
        <taxon>Metazoa</taxon>
        <taxon>Ecdysozoa</taxon>
        <taxon>Arthropoda</taxon>
        <taxon>Hexapoda</taxon>
        <taxon>Insecta</taxon>
        <taxon>Pterygota</taxon>
        <taxon>Neoptera</taxon>
        <taxon>Endopterygota</taxon>
        <taxon>Coleoptera</taxon>
        <taxon>Polyphaga</taxon>
        <taxon>Scarabaeiformia</taxon>
        <taxon>Scarabaeidae</taxon>
        <taxon>Rutelinae</taxon>
        <taxon>Popillia</taxon>
    </lineage>
</organism>
<dbReference type="SMART" id="SM00494">
    <property type="entry name" value="ChtBD2"/>
    <property type="match status" value="2"/>
</dbReference>
<dbReference type="InterPro" id="IPR052976">
    <property type="entry name" value="Scoloptoxin-like"/>
</dbReference>
<evidence type="ECO:0000256" key="1">
    <source>
        <dbReference type="SAM" id="MobiDB-lite"/>
    </source>
</evidence>
<dbReference type="PANTHER" id="PTHR22933:SF43">
    <property type="entry name" value="LP10131P"/>
    <property type="match status" value="1"/>
</dbReference>
<dbReference type="PROSITE" id="PS50940">
    <property type="entry name" value="CHIT_BIND_II"/>
    <property type="match status" value="2"/>
</dbReference>
<feature type="signal peptide" evidence="2">
    <location>
        <begin position="1"/>
        <end position="20"/>
    </location>
</feature>
<dbReference type="InterPro" id="IPR002557">
    <property type="entry name" value="Chitin-bd_dom"/>
</dbReference>
<dbReference type="GO" id="GO:0008061">
    <property type="term" value="F:chitin binding"/>
    <property type="evidence" value="ECO:0007669"/>
    <property type="project" value="InterPro"/>
</dbReference>
<evidence type="ECO:0000259" key="3">
    <source>
        <dbReference type="PROSITE" id="PS50940"/>
    </source>
</evidence>
<dbReference type="EMBL" id="JASPKY010000451">
    <property type="protein sequence ID" value="KAK9696439.1"/>
    <property type="molecule type" value="Genomic_DNA"/>
</dbReference>
<name>A0AAW1J1A0_POPJA</name>
<dbReference type="Gene3D" id="2.170.140.10">
    <property type="entry name" value="Chitin binding domain"/>
    <property type="match status" value="1"/>
</dbReference>
<protein>
    <submittedName>
        <fullName evidence="4">Chitin binding Peritrophin-A domain</fullName>
    </submittedName>
</protein>
<feature type="compositionally biased region" description="Low complexity" evidence="1">
    <location>
        <begin position="129"/>
        <end position="150"/>
    </location>
</feature>
<keyword evidence="2" id="KW-0732">Signal</keyword>
<feature type="region of interest" description="Disordered" evidence="1">
    <location>
        <begin position="127"/>
        <end position="175"/>
    </location>
</feature>
<dbReference type="InterPro" id="IPR036508">
    <property type="entry name" value="Chitin-bd_dom_sf"/>
</dbReference>
<dbReference type="GO" id="GO:0005576">
    <property type="term" value="C:extracellular region"/>
    <property type="evidence" value="ECO:0007669"/>
    <property type="project" value="InterPro"/>
</dbReference>
<dbReference type="PANTHER" id="PTHR22933">
    <property type="entry name" value="FI18007P1-RELATED"/>
    <property type="match status" value="1"/>
</dbReference>
<evidence type="ECO:0000313" key="5">
    <source>
        <dbReference type="Proteomes" id="UP001458880"/>
    </source>
</evidence>
<dbReference type="SUPFAM" id="SSF57625">
    <property type="entry name" value="Invertebrate chitin-binding proteins"/>
    <property type="match status" value="2"/>
</dbReference>
<gene>
    <name evidence="4" type="ORF">QE152_g31903</name>
</gene>
<feature type="region of interest" description="Disordered" evidence="1">
    <location>
        <begin position="953"/>
        <end position="975"/>
    </location>
</feature>
<comment type="caution">
    <text evidence="4">The sequence shown here is derived from an EMBL/GenBank/DDBJ whole genome shotgun (WGS) entry which is preliminary data.</text>
</comment>
<dbReference type="Proteomes" id="UP001458880">
    <property type="component" value="Unassembled WGS sequence"/>
</dbReference>
<proteinExistence type="predicted"/>
<feature type="domain" description="Chitin-binding type-2" evidence="3">
    <location>
        <begin position="38"/>
        <end position="101"/>
    </location>
</feature>
<sequence length="1182" mass="134797">MKSIFLQGLLWLYLLQLGFMAVSLEPGYLDFDNLPDTNFSCIGRVVGGYYADTATACQMFHVCTLGQNNETMDIRFLCLNGTVFEQSTRVCERIDEVDCEKSEQFYHLNNELYGGMDPLIIREVESSDSAHTTPKTTSSSSTAPSTTTTTNPYFGTVKQTTSRQNIPSHYTSESSSDIRFDPKIINLQLNSDPSLGANIKPVSYQQQSYNDDQGHHTIVTTHSYKSDIPKTIYDNFKNQNLKPTDINYEFEYQDQQEQYVPPANRKQYHQIQNAPNYSPTAGELDDYSDDIFKGSTYRTVYHAPITKNLDSSTYKTPIVYTSSVNPQAQYSFERTEVPVKQQQQSQVTSPPSIFSALSSPAPFAHPHHLETKRNTDHHKIKKSFSLSISDQNGKELIKVNNTPISVIFSDSYLDYKDEEATLLPIFEDVPRIEKRRPKRNTETNKQVFKADPEATDVLKFLVDWYTTYEKTTKISIPLSSEAITEINDELYNSTDNENEMMENANKTSINETKSGGDLHKEEDDYYDDDDEYYYEDDIEDEKNNRTSVSITVSHKELDEVDILEKSKNRTDVPLEEVNKEVLKNRTQELDEVDILEKSKNRTDVPLEEVNKEVLKNRTHNYLDEYVDDNYEAETYQNNNNETFVSNNRTETAFTKTKKDGDNTEIDKNEIHKDVATTPNILYDYIDDNYESLSHTNNSEDVKNISSYSDEKELITSTLSTTTAAYTTAPNVEVNEIILTTDSILPTTPEEENTSGTTAHLSSSIHTNTAEDNRILDEYLTTLETTTELLSTTGTDSSTTTLHYYSHLPTETTTDSIQITSTESTENYKSDNIITEVPISTSNYTAPIETTEQSPGVTTHITEKIYETTTDIEEETKSIAATIVMPEVKETLPSLSNIPKLENLTTERWNHVTTLPTITTTISEEITTTTQVSTSITTPKLIETTRSYLSRGRPYYSRRTTPRSKPYYSRRTTPRSNNHRFNIQQRRFDTIRNRYKSNLPAKTNEKSLRNHSVSDVNILLENSTINSVGTTQPNLTNNYNSFSSIDNNRTVSTPHETKLNLNNYTNHVVPSSKMEAITDASLSKSANPTLAKETKDFLATTPISKHIRVKLKKERVNKKYLFTCFGKKIDKFYSDPRDCRLFHYCSQGYTRDQLVDLKFVCDLGTYFDDVKLICTEEKPARCL</sequence>
<evidence type="ECO:0000256" key="2">
    <source>
        <dbReference type="SAM" id="SignalP"/>
    </source>
</evidence>
<feature type="chain" id="PRO_5043766200" evidence="2">
    <location>
        <begin position="21"/>
        <end position="1182"/>
    </location>
</feature>
<feature type="domain" description="Chitin-binding type-2" evidence="3">
    <location>
        <begin position="1120"/>
        <end position="1182"/>
    </location>
</feature>
<dbReference type="AlphaFoldDB" id="A0AAW1J1A0"/>
<feature type="region of interest" description="Disordered" evidence="1">
    <location>
        <begin position="745"/>
        <end position="765"/>
    </location>
</feature>
<evidence type="ECO:0000313" key="4">
    <source>
        <dbReference type="EMBL" id="KAK9696439.1"/>
    </source>
</evidence>
<keyword evidence="5" id="KW-1185">Reference proteome</keyword>